<evidence type="ECO:0000256" key="2">
    <source>
        <dbReference type="PIRSR" id="PIRSR603782-1"/>
    </source>
</evidence>
<dbReference type="Gene3D" id="3.40.30.10">
    <property type="entry name" value="Glutaredoxin"/>
    <property type="match status" value="1"/>
</dbReference>
<feature type="binding site" evidence="2">
    <location>
        <position position="89"/>
    </location>
    <ligand>
        <name>Cu cation</name>
        <dbReference type="ChEBI" id="CHEBI:23378"/>
    </ligand>
</feature>
<protein>
    <submittedName>
        <fullName evidence="4">SCO1/SenC family transporter protein</fullName>
    </submittedName>
</protein>
<dbReference type="PANTHER" id="PTHR12151:SF25">
    <property type="entry name" value="LINALOOL DEHYDRATASE_ISOMERASE DOMAIN-CONTAINING PROTEIN"/>
    <property type="match status" value="1"/>
</dbReference>
<dbReference type="EMBL" id="LNYP01000024">
    <property type="protein sequence ID" value="KTD38770.1"/>
    <property type="molecule type" value="Genomic_DNA"/>
</dbReference>
<keyword evidence="2" id="KW-0186">Copper</keyword>
<feature type="binding site" evidence="2">
    <location>
        <position position="85"/>
    </location>
    <ligand>
        <name>Cu cation</name>
        <dbReference type="ChEBI" id="CHEBI:23378"/>
    </ligand>
</feature>
<sequence length="214" mass="23919">MANKKNGVALTVIALVAFVALVSGLFVSQYMHKKKKIDESQFHGTLLNHPREVNSFALTGIDEQPFNNAKLQGQWTMMFFGFTNCGYLCPTTMAELGKMYRLLEEKGAKTLPKVVMISIDPQRDDLEKLAHYVHAFNSNFYGARGDKSTIKAMTREMGIAYAKVALKDNKDSENYDIEHTGTVLLFNPQGQLIAFFTVPHQADSLANDYLLLAS</sequence>
<evidence type="ECO:0000313" key="5">
    <source>
        <dbReference type="Proteomes" id="UP000054858"/>
    </source>
</evidence>
<dbReference type="CDD" id="cd02968">
    <property type="entry name" value="SCO"/>
    <property type="match status" value="1"/>
</dbReference>
<dbReference type="PATRIC" id="fig|29423.5.peg.1316"/>
<dbReference type="GO" id="GO:0046872">
    <property type="term" value="F:metal ion binding"/>
    <property type="evidence" value="ECO:0007669"/>
    <property type="project" value="UniProtKB-KW"/>
</dbReference>
<comment type="similarity">
    <text evidence="1">Belongs to the SCO1/2 family.</text>
</comment>
<proteinExistence type="inferred from homology"/>
<name>A0A0W0X2K0_9GAMM</name>
<dbReference type="RefSeq" id="WP_025386360.1">
    <property type="nucleotide sequence ID" value="NZ_KV441803.1"/>
</dbReference>
<dbReference type="PANTHER" id="PTHR12151">
    <property type="entry name" value="ELECTRON TRANSPORT PROTIN SCO1/SENC FAMILY MEMBER"/>
    <property type="match status" value="1"/>
</dbReference>
<accession>A0A0W0X2K0</accession>
<keyword evidence="2" id="KW-0479">Metal-binding</keyword>
<evidence type="ECO:0000313" key="4">
    <source>
        <dbReference type="EMBL" id="KTD38770.1"/>
    </source>
</evidence>
<dbReference type="InterPro" id="IPR003782">
    <property type="entry name" value="SCO1/SenC"/>
</dbReference>
<dbReference type="InterPro" id="IPR036249">
    <property type="entry name" value="Thioredoxin-like_sf"/>
</dbReference>
<dbReference type="AlphaFoldDB" id="A0A0W0X2K0"/>
<evidence type="ECO:0000256" key="1">
    <source>
        <dbReference type="ARBA" id="ARBA00010996"/>
    </source>
</evidence>
<dbReference type="SUPFAM" id="SSF52833">
    <property type="entry name" value="Thioredoxin-like"/>
    <property type="match status" value="1"/>
</dbReference>
<gene>
    <name evidence="4" type="ORF">Loak_1258</name>
</gene>
<feature type="binding site" evidence="2">
    <location>
        <position position="179"/>
    </location>
    <ligand>
        <name>Cu cation</name>
        <dbReference type="ChEBI" id="CHEBI:23378"/>
    </ligand>
</feature>
<feature type="disulfide bond" description="Redox-active" evidence="3">
    <location>
        <begin position="85"/>
        <end position="89"/>
    </location>
</feature>
<dbReference type="Proteomes" id="UP000054858">
    <property type="component" value="Unassembled WGS sequence"/>
</dbReference>
<organism evidence="4 5">
    <name type="scientific">Legionella oakridgensis</name>
    <dbReference type="NCBI Taxonomy" id="29423"/>
    <lineage>
        <taxon>Bacteria</taxon>
        <taxon>Pseudomonadati</taxon>
        <taxon>Pseudomonadota</taxon>
        <taxon>Gammaproteobacteria</taxon>
        <taxon>Legionellales</taxon>
        <taxon>Legionellaceae</taxon>
        <taxon>Legionella</taxon>
    </lineage>
</organism>
<dbReference type="Pfam" id="PF02630">
    <property type="entry name" value="SCO1-SenC"/>
    <property type="match status" value="1"/>
</dbReference>
<comment type="caution">
    <text evidence="4">The sequence shown here is derived from an EMBL/GenBank/DDBJ whole genome shotgun (WGS) entry which is preliminary data.</text>
</comment>
<keyword evidence="3" id="KW-1015">Disulfide bond</keyword>
<evidence type="ECO:0000256" key="3">
    <source>
        <dbReference type="PIRSR" id="PIRSR603782-2"/>
    </source>
</evidence>
<reference evidence="4 5" key="1">
    <citation type="submission" date="2015-11" db="EMBL/GenBank/DDBJ databases">
        <title>Genomic analysis of 38 Legionella species identifies large and diverse effector repertoires.</title>
        <authorList>
            <person name="Burstein D."/>
            <person name="Amaro F."/>
            <person name="Zusman T."/>
            <person name="Lifshitz Z."/>
            <person name="Cohen O."/>
            <person name="Gilbert J.A."/>
            <person name="Pupko T."/>
            <person name="Shuman H.A."/>
            <person name="Segal G."/>
        </authorList>
    </citation>
    <scope>NUCLEOTIDE SEQUENCE [LARGE SCALE GENOMIC DNA]</scope>
    <source>
        <strain evidence="4 5">Oak Ridge-10</strain>
    </source>
</reference>